<evidence type="ECO:0000313" key="7">
    <source>
        <dbReference type="Proteomes" id="UP000548423"/>
    </source>
</evidence>
<comment type="caution">
    <text evidence="6">The sequence shown here is derived from an EMBL/GenBank/DDBJ whole genome shotgun (WGS) entry which is preliminary data.</text>
</comment>
<dbReference type="AlphaFoldDB" id="A0A852T8M0"/>
<evidence type="ECO:0000313" key="6">
    <source>
        <dbReference type="EMBL" id="NYE03868.1"/>
    </source>
</evidence>
<keyword evidence="4" id="KW-0472">Membrane</keyword>
<sequence>MIIDYVSGLLASGVEGKLSSKVGIKGLHKLKKHLSTFQNTHTLPVGTKQCRRY</sequence>
<dbReference type="EMBL" id="JACCBX010000001">
    <property type="protein sequence ID" value="NYE03868.1"/>
    <property type="molecule type" value="Genomic_DNA"/>
</dbReference>
<dbReference type="InterPro" id="IPR006480">
    <property type="entry name" value="Phage_holin_4_1"/>
</dbReference>
<proteinExistence type="inferred from homology"/>
<reference evidence="7" key="2">
    <citation type="submission" date="2020-08" db="EMBL/GenBank/DDBJ databases">
        <title>The Agave Microbiome: Exploring the role of microbial communities in plant adaptations to desert environments.</title>
        <authorList>
            <person name="Partida-Martinez L.P."/>
        </authorList>
    </citation>
    <scope>NUCLEOTIDE SEQUENCE [LARGE SCALE GENOMIC DNA]</scope>
    <source>
        <strain evidence="7">AT2.8</strain>
    </source>
</reference>
<keyword evidence="2" id="KW-0812">Transmembrane</keyword>
<name>A0A852T8M0_9BACI</name>
<evidence type="ECO:0000256" key="2">
    <source>
        <dbReference type="ARBA" id="ARBA00022692"/>
    </source>
</evidence>
<evidence type="ECO:0000256" key="5">
    <source>
        <dbReference type="ARBA" id="ARBA00023600"/>
    </source>
</evidence>
<comment type="subcellular location">
    <subcellularLocation>
        <location evidence="1">Membrane</location>
        <topology evidence="1">Multi-pass membrane protein</topology>
    </subcellularLocation>
</comment>
<evidence type="ECO:0000256" key="3">
    <source>
        <dbReference type="ARBA" id="ARBA00022989"/>
    </source>
</evidence>
<evidence type="ECO:0000256" key="4">
    <source>
        <dbReference type="ARBA" id="ARBA00023136"/>
    </source>
</evidence>
<comment type="similarity">
    <text evidence="5">Belongs to the bacteriophage holin family. Cp-1 holin subfamily.</text>
</comment>
<gene>
    <name evidence="6" type="ORF">F4694_000587</name>
</gene>
<accession>A0A852T8M0</accession>
<dbReference type="Pfam" id="PF05105">
    <property type="entry name" value="Phage_holin_4_1"/>
    <property type="match status" value="1"/>
</dbReference>
<dbReference type="GO" id="GO:0016020">
    <property type="term" value="C:membrane"/>
    <property type="evidence" value="ECO:0007669"/>
    <property type="project" value="UniProtKB-SubCell"/>
</dbReference>
<evidence type="ECO:0000256" key="1">
    <source>
        <dbReference type="ARBA" id="ARBA00004141"/>
    </source>
</evidence>
<protein>
    <submittedName>
        <fullName evidence="6">Phage-related holin</fullName>
    </submittedName>
</protein>
<reference evidence="7" key="1">
    <citation type="submission" date="2020-07" db="EMBL/GenBank/DDBJ databases">
        <authorList>
            <person name="Partida-Martinez L."/>
            <person name="Huntemann M."/>
            <person name="Clum A."/>
            <person name="Wang J."/>
            <person name="Palaniappan K."/>
            <person name="Ritter S."/>
            <person name="Chen I.-M."/>
            <person name="Stamatis D."/>
            <person name="Reddy T."/>
            <person name="O'Malley R."/>
            <person name="Daum C."/>
            <person name="Shapiro N."/>
            <person name="Ivanova N."/>
            <person name="Kyrpides N."/>
            <person name="Woyke T."/>
        </authorList>
    </citation>
    <scope>NUCLEOTIDE SEQUENCE [LARGE SCALE GENOMIC DNA]</scope>
    <source>
        <strain evidence="7">AT2.8</strain>
    </source>
</reference>
<organism evidence="6 7">
    <name type="scientific">Neobacillus niacini</name>
    <dbReference type="NCBI Taxonomy" id="86668"/>
    <lineage>
        <taxon>Bacteria</taxon>
        <taxon>Bacillati</taxon>
        <taxon>Bacillota</taxon>
        <taxon>Bacilli</taxon>
        <taxon>Bacillales</taxon>
        <taxon>Bacillaceae</taxon>
        <taxon>Neobacillus</taxon>
    </lineage>
</organism>
<keyword evidence="3" id="KW-1133">Transmembrane helix</keyword>
<dbReference type="Proteomes" id="UP000548423">
    <property type="component" value="Unassembled WGS sequence"/>
</dbReference>